<evidence type="ECO:0000313" key="7">
    <source>
        <dbReference type="Proteomes" id="UP001153636"/>
    </source>
</evidence>
<dbReference type="CDD" id="cd00096">
    <property type="entry name" value="Ig"/>
    <property type="match status" value="1"/>
</dbReference>
<dbReference type="EMBL" id="OV651819">
    <property type="protein sequence ID" value="CAH1113286.1"/>
    <property type="molecule type" value="Genomic_DNA"/>
</dbReference>
<feature type="signal peptide" evidence="4">
    <location>
        <begin position="1"/>
        <end position="21"/>
    </location>
</feature>
<evidence type="ECO:0000313" key="6">
    <source>
        <dbReference type="EMBL" id="CAH1113286.1"/>
    </source>
</evidence>
<sequence>MEVRKILVVLCLCVVFGSAIGKRTRTKPENLEDTYGALVDEDVQNDDYDYGTGDPDSAPDEENNNVVAAEEHVEFITPPRVFVANIGDTLKLPCEVSNTDIVMIWQKEDNLLFQGGVPVEKVENIEEIDNSTLKVKILSNADYGNYACILMTTNDVKSRPKIVHRIVAPAPPVILGIWTNKNNETVYKSGETLSLTCVATGYPKPTISWHKGSERLAITGETLTITNVTADNDGRYRCLADNQVHKPSHHHIYIQVEHLPKLSVKEYIVTSDKEKDAELICTVDAFPQPQIVWKKGDEIIVNQGKSKITLNKKLEKPEFESILLITDLSDEDFTTYTCLARNSLGKSEKQINLVKVPVVREFIKPDKANRDVVLTWKVESSSPVTAHEIQYRKKGETAWIVAKPEVTVSDSNIFTVRYTLKDLDAGAYETRVRTQSQHGWSEYSDIMPFEGVLAKHGSSTHKNHHKKHHKDQKEKELKEKHVQEVTPVPEQQEIIQKEAPVGASQTSSSSSMTSSLVILSIALIFLFSNRQ</sequence>
<feature type="region of interest" description="Disordered" evidence="3">
    <location>
        <begin position="456"/>
        <end position="509"/>
    </location>
</feature>
<dbReference type="GO" id="GO:0005886">
    <property type="term" value="C:plasma membrane"/>
    <property type="evidence" value="ECO:0007669"/>
    <property type="project" value="TreeGrafter"/>
</dbReference>
<gene>
    <name evidence="6" type="ORF">PSYICH_LOCUS13804</name>
</gene>
<dbReference type="Proteomes" id="UP001153636">
    <property type="component" value="Chromosome 7"/>
</dbReference>
<feature type="compositionally biased region" description="Basic residues" evidence="3">
    <location>
        <begin position="458"/>
        <end position="470"/>
    </location>
</feature>
<dbReference type="InterPro" id="IPR036116">
    <property type="entry name" value="FN3_sf"/>
</dbReference>
<reference evidence="6" key="1">
    <citation type="submission" date="2022-01" db="EMBL/GenBank/DDBJ databases">
        <authorList>
            <person name="King R."/>
        </authorList>
    </citation>
    <scope>NUCLEOTIDE SEQUENCE</scope>
</reference>
<dbReference type="SMART" id="SM00408">
    <property type="entry name" value="IGc2"/>
    <property type="match status" value="3"/>
</dbReference>
<dbReference type="OrthoDB" id="6159398at2759"/>
<dbReference type="CDD" id="cd00063">
    <property type="entry name" value="FN3"/>
    <property type="match status" value="1"/>
</dbReference>
<dbReference type="InterPro" id="IPR050958">
    <property type="entry name" value="Cell_Adh-Cytoskel_Orgn"/>
</dbReference>
<dbReference type="SUPFAM" id="SSF48726">
    <property type="entry name" value="Immunoglobulin"/>
    <property type="match status" value="3"/>
</dbReference>
<dbReference type="InterPro" id="IPR003599">
    <property type="entry name" value="Ig_sub"/>
</dbReference>
<proteinExistence type="predicted"/>
<feature type="domain" description="Ig-like" evidence="5">
    <location>
        <begin position="171"/>
        <end position="242"/>
    </location>
</feature>
<dbReference type="PROSITE" id="PS50835">
    <property type="entry name" value="IG_LIKE"/>
    <property type="match status" value="3"/>
</dbReference>
<protein>
    <recommendedName>
        <fullName evidence="5">Ig-like domain-containing protein</fullName>
    </recommendedName>
</protein>
<dbReference type="GO" id="GO:0043025">
    <property type="term" value="C:neuronal cell body"/>
    <property type="evidence" value="ECO:0007669"/>
    <property type="project" value="TreeGrafter"/>
</dbReference>
<feature type="compositionally biased region" description="Basic and acidic residues" evidence="3">
    <location>
        <begin position="471"/>
        <end position="483"/>
    </location>
</feature>
<keyword evidence="7" id="KW-1185">Reference proteome</keyword>
<dbReference type="InterPro" id="IPR003598">
    <property type="entry name" value="Ig_sub2"/>
</dbReference>
<keyword evidence="2" id="KW-0393">Immunoglobulin domain</keyword>
<feature type="chain" id="PRO_5040491265" description="Ig-like domain-containing protein" evidence="4">
    <location>
        <begin position="22"/>
        <end position="531"/>
    </location>
</feature>
<feature type="domain" description="Ig-like" evidence="5">
    <location>
        <begin position="87"/>
        <end position="164"/>
    </location>
</feature>
<evidence type="ECO:0000259" key="5">
    <source>
        <dbReference type="PROSITE" id="PS50835"/>
    </source>
</evidence>
<evidence type="ECO:0000256" key="1">
    <source>
        <dbReference type="ARBA" id="ARBA00022737"/>
    </source>
</evidence>
<dbReference type="InterPro" id="IPR013783">
    <property type="entry name" value="Ig-like_fold"/>
</dbReference>
<evidence type="ECO:0000256" key="2">
    <source>
        <dbReference type="ARBA" id="ARBA00023319"/>
    </source>
</evidence>
<dbReference type="Pfam" id="PF13927">
    <property type="entry name" value="Ig_3"/>
    <property type="match status" value="1"/>
</dbReference>
<dbReference type="InterPro" id="IPR007110">
    <property type="entry name" value="Ig-like_dom"/>
</dbReference>
<accession>A0A9P0GKQ7</accession>
<evidence type="ECO:0000256" key="4">
    <source>
        <dbReference type="SAM" id="SignalP"/>
    </source>
</evidence>
<dbReference type="GO" id="GO:0008046">
    <property type="term" value="F:axon guidance receptor activity"/>
    <property type="evidence" value="ECO:0007669"/>
    <property type="project" value="TreeGrafter"/>
</dbReference>
<dbReference type="SMART" id="SM00409">
    <property type="entry name" value="IG"/>
    <property type="match status" value="3"/>
</dbReference>
<organism evidence="6 7">
    <name type="scientific">Psylliodes chrysocephalus</name>
    <dbReference type="NCBI Taxonomy" id="3402493"/>
    <lineage>
        <taxon>Eukaryota</taxon>
        <taxon>Metazoa</taxon>
        <taxon>Ecdysozoa</taxon>
        <taxon>Arthropoda</taxon>
        <taxon>Hexapoda</taxon>
        <taxon>Insecta</taxon>
        <taxon>Pterygota</taxon>
        <taxon>Neoptera</taxon>
        <taxon>Endopterygota</taxon>
        <taxon>Coleoptera</taxon>
        <taxon>Polyphaga</taxon>
        <taxon>Cucujiformia</taxon>
        <taxon>Chrysomeloidea</taxon>
        <taxon>Chrysomelidae</taxon>
        <taxon>Galerucinae</taxon>
        <taxon>Alticini</taxon>
        <taxon>Psylliodes</taxon>
    </lineage>
</organism>
<dbReference type="Gene3D" id="2.60.40.10">
    <property type="entry name" value="Immunoglobulins"/>
    <property type="match status" value="4"/>
</dbReference>
<evidence type="ECO:0000256" key="3">
    <source>
        <dbReference type="SAM" id="MobiDB-lite"/>
    </source>
</evidence>
<dbReference type="GO" id="GO:0030424">
    <property type="term" value="C:axon"/>
    <property type="evidence" value="ECO:0007669"/>
    <property type="project" value="TreeGrafter"/>
</dbReference>
<keyword evidence="4" id="KW-0732">Signal</keyword>
<dbReference type="AlphaFoldDB" id="A0A9P0GKQ7"/>
<dbReference type="Pfam" id="PF00041">
    <property type="entry name" value="fn3"/>
    <property type="match status" value="1"/>
</dbReference>
<dbReference type="InterPro" id="IPR003961">
    <property type="entry name" value="FN3_dom"/>
</dbReference>
<keyword evidence="1" id="KW-0677">Repeat</keyword>
<dbReference type="GO" id="GO:0050808">
    <property type="term" value="P:synapse organization"/>
    <property type="evidence" value="ECO:0007669"/>
    <property type="project" value="TreeGrafter"/>
</dbReference>
<dbReference type="InterPro" id="IPR036179">
    <property type="entry name" value="Ig-like_dom_sf"/>
</dbReference>
<dbReference type="GO" id="GO:0007156">
    <property type="term" value="P:homophilic cell adhesion via plasma membrane adhesion molecules"/>
    <property type="evidence" value="ECO:0007669"/>
    <property type="project" value="TreeGrafter"/>
</dbReference>
<dbReference type="PANTHER" id="PTHR45080:SF38">
    <property type="entry name" value="FI23916P1-RELATED"/>
    <property type="match status" value="1"/>
</dbReference>
<dbReference type="Pfam" id="PF07679">
    <property type="entry name" value="I-set"/>
    <property type="match status" value="2"/>
</dbReference>
<dbReference type="SUPFAM" id="SSF49265">
    <property type="entry name" value="Fibronectin type III"/>
    <property type="match status" value="1"/>
</dbReference>
<name>A0A9P0GKQ7_9CUCU</name>
<dbReference type="InterPro" id="IPR013098">
    <property type="entry name" value="Ig_I-set"/>
</dbReference>
<dbReference type="PANTHER" id="PTHR45080">
    <property type="entry name" value="CONTACTIN 5"/>
    <property type="match status" value="1"/>
</dbReference>
<feature type="domain" description="Ig-like" evidence="5">
    <location>
        <begin position="260"/>
        <end position="352"/>
    </location>
</feature>